<evidence type="ECO:0000256" key="3">
    <source>
        <dbReference type="ARBA" id="ARBA00022755"/>
    </source>
</evidence>
<dbReference type="GO" id="GO:0005829">
    <property type="term" value="C:cytosol"/>
    <property type="evidence" value="ECO:0007669"/>
    <property type="project" value="TreeGrafter"/>
</dbReference>
<dbReference type="Gene3D" id="3.40.50.170">
    <property type="entry name" value="Formyl transferase, N-terminal domain"/>
    <property type="match status" value="1"/>
</dbReference>
<dbReference type="EMBL" id="CR925678">
    <property type="protein sequence ID" value="CAI27162.1"/>
    <property type="molecule type" value="Genomic_DNA"/>
</dbReference>
<dbReference type="NCBIfam" id="TIGR00639">
    <property type="entry name" value="PurN"/>
    <property type="match status" value="1"/>
</dbReference>
<dbReference type="eggNOG" id="COG0299">
    <property type="taxonomic scope" value="Bacteria"/>
</dbReference>
<name>A0A0H3M8V3_EHRRW</name>
<dbReference type="InterPro" id="IPR036477">
    <property type="entry name" value="Formyl_transf_N_sf"/>
</dbReference>
<dbReference type="InterPro" id="IPR004607">
    <property type="entry name" value="GART"/>
</dbReference>
<evidence type="ECO:0000256" key="2">
    <source>
        <dbReference type="ARBA" id="ARBA00022679"/>
    </source>
</evidence>
<evidence type="ECO:0000259" key="5">
    <source>
        <dbReference type="Pfam" id="PF00551"/>
    </source>
</evidence>
<feature type="domain" description="Formyl transferase N-terminal" evidence="5">
    <location>
        <begin position="7"/>
        <end position="181"/>
    </location>
</feature>
<dbReference type="PANTHER" id="PTHR43369:SF2">
    <property type="entry name" value="PHOSPHORIBOSYLGLYCINAMIDE FORMYLTRANSFERASE"/>
    <property type="match status" value="1"/>
</dbReference>
<dbReference type="KEGG" id="eru:Erum6370"/>
<protein>
    <recommendedName>
        <fullName evidence="4">Phosphoribosylglycinamide formyltransferase</fullName>
        <ecNumber evidence="4">2.1.2.2</ecNumber>
    </recommendedName>
    <alternativeName>
        <fullName evidence="4">5'-phosphoribosylglycinamide transformylase</fullName>
    </alternativeName>
    <alternativeName>
        <fullName evidence="4">GAR transformylase</fullName>
        <shortName evidence="4">GART</shortName>
    </alternativeName>
</protein>
<comment type="caution">
    <text evidence="4">Lacks conserved residue(s) required for the propagation of feature annotation.</text>
</comment>
<proteinExistence type="inferred from homology"/>
<keyword evidence="2 4" id="KW-0808">Transferase</keyword>
<dbReference type="GO" id="GO:0004644">
    <property type="term" value="F:phosphoribosylglycinamide formyltransferase activity"/>
    <property type="evidence" value="ECO:0007669"/>
    <property type="project" value="UniProtKB-UniRule"/>
</dbReference>
<dbReference type="Proteomes" id="UP000001021">
    <property type="component" value="Chromosome"/>
</dbReference>
<organism evidence="6 7">
    <name type="scientific">Ehrlichia ruminantium (strain Welgevonden)</name>
    <dbReference type="NCBI Taxonomy" id="254945"/>
    <lineage>
        <taxon>Bacteria</taxon>
        <taxon>Pseudomonadati</taxon>
        <taxon>Pseudomonadota</taxon>
        <taxon>Alphaproteobacteria</taxon>
        <taxon>Rickettsiales</taxon>
        <taxon>Anaplasmataceae</taxon>
        <taxon>Ehrlichia</taxon>
    </lineage>
</organism>
<keyword evidence="3 4" id="KW-0658">Purine biosynthesis</keyword>
<dbReference type="PANTHER" id="PTHR43369">
    <property type="entry name" value="PHOSPHORIBOSYLGLYCINAMIDE FORMYLTRANSFERASE"/>
    <property type="match status" value="1"/>
</dbReference>
<dbReference type="InterPro" id="IPR002376">
    <property type="entry name" value="Formyl_transf_N"/>
</dbReference>
<feature type="binding site" evidence="4">
    <location>
        <position position="106"/>
    </location>
    <ligand>
        <name>(6R)-10-formyltetrahydrofolate</name>
        <dbReference type="ChEBI" id="CHEBI:195366"/>
    </ligand>
</feature>
<comment type="catalytic activity">
    <reaction evidence="4">
        <text>N(1)-(5-phospho-beta-D-ribosyl)glycinamide + (6R)-10-formyltetrahydrofolate = N(2)-formyl-N(1)-(5-phospho-beta-D-ribosyl)glycinamide + (6S)-5,6,7,8-tetrahydrofolate + H(+)</text>
        <dbReference type="Rhea" id="RHEA:15053"/>
        <dbReference type="ChEBI" id="CHEBI:15378"/>
        <dbReference type="ChEBI" id="CHEBI:57453"/>
        <dbReference type="ChEBI" id="CHEBI:143788"/>
        <dbReference type="ChEBI" id="CHEBI:147286"/>
        <dbReference type="ChEBI" id="CHEBI:195366"/>
        <dbReference type="EC" id="2.1.2.2"/>
    </reaction>
</comment>
<feature type="binding site" evidence="4">
    <location>
        <begin position="16"/>
        <end position="18"/>
    </location>
    <ligand>
        <name>N(1)-(5-phospho-beta-D-ribosyl)glycinamide</name>
        <dbReference type="ChEBI" id="CHEBI:143788"/>
    </ligand>
</feature>
<reference evidence="6 7" key="1">
    <citation type="journal article" date="2006" name="J. Bacteriol.">
        <title>Comparative genomic analysis of three strains of Ehrlichia ruminantium reveals an active process of genome size plasticity.</title>
        <authorList>
            <person name="Frutos R."/>
            <person name="Viari A."/>
            <person name="Ferraz C."/>
            <person name="Morgat A."/>
            <person name="Eychenie S."/>
            <person name="Kandassami Y."/>
            <person name="Chantal I."/>
            <person name="Bensaid A."/>
            <person name="Coissac E."/>
            <person name="Vachiery N."/>
            <person name="Demaille J."/>
            <person name="Martinez D."/>
        </authorList>
    </citation>
    <scope>NUCLEOTIDE SEQUENCE [LARGE SCALE GENOMIC DNA]</scope>
    <source>
        <strain evidence="6 7">Welgevonden</strain>
    </source>
</reference>
<keyword evidence="7" id="KW-1185">Reference proteome</keyword>
<dbReference type="UniPathway" id="UPA00074">
    <property type="reaction ID" value="UER00126"/>
</dbReference>
<accession>A0A0H3M8V3</accession>
<evidence type="ECO:0000256" key="4">
    <source>
        <dbReference type="HAMAP-Rule" id="MF_01930"/>
    </source>
</evidence>
<dbReference type="KEGG" id="erw:ERWE_CDS_06680"/>
<dbReference type="Pfam" id="PF00551">
    <property type="entry name" value="Formyl_trans_N"/>
    <property type="match status" value="1"/>
</dbReference>
<evidence type="ECO:0000313" key="6">
    <source>
        <dbReference type="EMBL" id="CAI27162.1"/>
    </source>
</evidence>
<dbReference type="GO" id="GO:0006189">
    <property type="term" value="P:'de novo' IMP biosynthetic process"/>
    <property type="evidence" value="ECO:0007669"/>
    <property type="project" value="UniProtKB-UniRule"/>
</dbReference>
<dbReference type="SUPFAM" id="SSF53328">
    <property type="entry name" value="Formyltransferase"/>
    <property type="match status" value="1"/>
</dbReference>
<evidence type="ECO:0000256" key="1">
    <source>
        <dbReference type="ARBA" id="ARBA00005054"/>
    </source>
</evidence>
<gene>
    <name evidence="4 6" type="primary">purN</name>
    <name evidence="6" type="ordered locus">ERWE_CDS_06680</name>
</gene>
<dbReference type="AlphaFoldDB" id="A0A0H3M8V3"/>
<feature type="site" description="Raises pKa of active site His" evidence="4">
    <location>
        <position position="144"/>
    </location>
</feature>
<dbReference type="HAMAP" id="MF_01930">
    <property type="entry name" value="PurN"/>
    <property type="match status" value="1"/>
</dbReference>
<evidence type="ECO:0000313" key="7">
    <source>
        <dbReference type="Proteomes" id="UP000001021"/>
    </source>
</evidence>
<feature type="active site" description="Proton donor" evidence="4">
    <location>
        <position position="108"/>
    </location>
</feature>
<sequence length="212" mass="23247">MTMKPLRLGILISGRGSNMQALINACQRDDFPASVSCVISNKSNANGLILAQQSNIKTFIVQGRPLDFDAIDNILEEHEVDLICLAGFMSIVPEKFINKWLYKVINIHPSLLPSFKGLNAQAQALKAGVKIAGCTVHYVYPEVDGGPIIVQAAVPVFSSDSVEDLANRILKMEHICYPKAVELIAYNQLQLNGSLALSAKTLHMFYNDEAFV</sequence>
<comment type="function">
    <text evidence="4">Catalyzes the transfer of a formyl group from 10-formyltetrahydrofolate to 5-phospho-ribosyl-glycinamide (GAR), producing 5-phospho-ribosyl-N-formylglycinamide (FGAR) and tetrahydrofolate.</text>
</comment>
<feature type="binding site" evidence="4">
    <location>
        <position position="64"/>
    </location>
    <ligand>
        <name>(6R)-10-formyltetrahydrofolate</name>
        <dbReference type="ChEBI" id="CHEBI:195366"/>
    </ligand>
</feature>
<dbReference type="EC" id="2.1.2.2" evidence="4"/>
<comment type="similarity">
    <text evidence="4">Belongs to the GART family.</text>
</comment>
<dbReference type="CDD" id="cd08645">
    <property type="entry name" value="FMT_core_GART"/>
    <property type="match status" value="1"/>
</dbReference>
<dbReference type="HOGENOM" id="CLU_038395_1_1_5"/>
<comment type="pathway">
    <text evidence="1 4">Purine metabolism; IMP biosynthesis via de novo pathway; N(2)-formyl-N(1)-(5-phospho-D-ribosyl)glycinamide from N(1)-(5-phospho-D-ribosyl)glycinamide (10-formyl THF route): step 1/1.</text>
</comment>